<evidence type="ECO:0000313" key="12">
    <source>
        <dbReference type="EMBL" id="OKL50181.1"/>
    </source>
</evidence>
<dbReference type="PROSITE" id="PS51371">
    <property type="entry name" value="CBS"/>
    <property type="match status" value="2"/>
</dbReference>
<keyword evidence="3 8" id="KW-0812">Transmembrane</keyword>
<evidence type="ECO:0000256" key="9">
    <source>
        <dbReference type="SAM" id="Phobius"/>
    </source>
</evidence>
<feature type="domain" description="CBS" evidence="10">
    <location>
        <begin position="220"/>
        <end position="278"/>
    </location>
</feature>
<dbReference type="Proteomes" id="UP000186465">
    <property type="component" value="Unassembled WGS sequence"/>
</dbReference>
<feature type="transmembrane region" description="Helical" evidence="9">
    <location>
        <begin position="102"/>
        <end position="119"/>
    </location>
</feature>
<dbReference type="Gene3D" id="3.10.580.10">
    <property type="entry name" value="CBS-domain"/>
    <property type="match status" value="1"/>
</dbReference>
<comment type="subcellular location">
    <subcellularLocation>
        <location evidence="1">Cell membrane</location>
        <topology evidence="1">Multi-pass membrane protein</topology>
    </subcellularLocation>
</comment>
<proteinExistence type="predicted"/>
<evidence type="ECO:0008006" key="14">
    <source>
        <dbReference type="Google" id="ProtNLM"/>
    </source>
</evidence>
<keyword evidence="7" id="KW-0129">CBS domain</keyword>
<evidence type="ECO:0000256" key="5">
    <source>
        <dbReference type="ARBA" id="ARBA00022989"/>
    </source>
</evidence>
<accession>A0A1Q5PRE4</accession>
<dbReference type="PROSITE" id="PS51846">
    <property type="entry name" value="CNNM"/>
    <property type="match status" value="1"/>
</dbReference>
<dbReference type="PANTHER" id="PTHR43099">
    <property type="entry name" value="UPF0053 PROTEIN YRKA"/>
    <property type="match status" value="1"/>
</dbReference>
<feature type="domain" description="CNNM transmembrane" evidence="11">
    <location>
        <begin position="1"/>
        <end position="202"/>
    </location>
</feature>
<dbReference type="GO" id="GO:0005886">
    <property type="term" value="C:plasma membrane"/>
    <property type="evidence" value="ECO:0007669"/>
    <property type="project" value="UniProtKB-SubCell"/>
</dbReference>
<dbReference type="PANTHER" id="PTHR43099:SF5">
    <property type="entry name" value="HLYC_CORC FAMILY TRANSPORTER"/>
    <property type="match status" value="1"/>
</dbReference>
<evidence type="ECO:0000259" key="11">
    <source>
        <dbReference type="PROSITE" id="PS51846"/>
    </source>
</evidence>
<keyword evidence="5 8" id="KW-1133">Transmembrane helix</keyword>
<sequence length="350" mass="37820">MSTTTALAVTIFLLLANAFFVGSEFAVMSARRAQVEPLLAAKRRGAVSAMWAIEHVTVMLATAQLGVTLCSTGLGAVAEPAIAHLIHNPLVSLGLPSSTSHIFGFAGALTIVIFAHVVFGEMVPKNLSVALPDKAILLLAPPLVWVERLLGPIVRGLDHFANWMLGLFGIESRGEVAATFTLEEVASIVEVSQAEGLLDDEAGLLSGTLEFSEEIARTAMVSVDKIVALPEDTTPAQVERASARTGFSRFLIQDEQKQLVGYIHIKDVLYASEKSSDEARERPIDAWRIRSLASVSPEVEIEDVLQQMQRSATHVAIVTEANQQIGVIFLEDIIEALVGEVRDTMQRTEQ</sequence>
<protein>
    <recommendedName>
        <fullName evidence="14">CNNM transmembrane domain-containing protein</fullName>
    </recommendedName>
</protein>
<dbReference type="SMART" id="SM00116">
    <property type="entry name" value="CBS"/>
    <property type="match status" value="2"/>
</dbReference>
<keyword evidence="4" id="KW-0677">Repeat</keyword>
<dbReference type="OrthoDB" id="110231at2"/>
<comment type="caution">
    <text evidence="12">The sequence shown here is derived from an EMBL/GenBank/DDBJ whole genome shotgun (WGS) entry which is preliminary data.</text>
</comment>
<dbReference type="RefSeq" id="WP_075361007.1">
    <property type="nucleotide sequence ID" value="NZ_MPDM01000002.1"/>
</dbReference>
<dbReference type="AlphaFoldDB" id="A0A1Q5PRE4"/>
<evidence type="ECO:0000256" key="6">
    <source>
        <dbReference type="ARBA" id="ARBA00023136"/>
    </source>
</evidence>
<evidence type="ECO:0000256" key="7">
    <source>
        <dbReference type="PROSITE-ProRule" id="PRU00703"/>
    </source>
</evidence>
<dbReference type="STRING" id="156892.BM477_01950"/>
<evidence type="ECO:0000256" key="4">
    <source>
        <dbReference type="ARBA" id="ARBA00022737"/>
    </source>
</evidence>
<name>A0A1Q5PRE4_9ACTO</name>
<evidence type="ECO:0000259" key="10">
    <source>
        <dbReference type="PROSITE" id="PS51371"/>
    </source>
</evidence>
<evidence type="ECO:0000256" key="8">
    <source>
        <dbReference type="PROSITE-ProRule" id="PRU01193"/>
    </source>
</evidence>
<evidence type="ECO:0000256" key="3">
    <source>
        <dbReference type="ARBA" id="ARBA00022692"/>
    </source>
</evidence>
<keyword evidence="6 8" id="KW-0472">Membrane</keyword>
<dbReference type="Pfam" id="PF01595">
    <property type="entry name" value="CNNM"/>
    <property type="match status" value="1"/>
</dbReference>
<keyword evidence="2" id="KW-1003">Cell membrane</keyword>
<dbReference type="InterPro" id="IPR002550">
    <property type="entry name" value="CNNM"/>
</dbReference>
<dbReference type="InterPro" id="IPR044751">
    <property type="entry name" value="Ion_transp-like_CBS"/>
</dbReference>
<dbReference type="EMBL" id="MPDM01000002">
    <property type="protein sequence ID" value="OKL50181.1"/>
    <property type="molecule type" value="Genomic_DNA"/>
</dbReference>
<gene>
    <name evidence="12" type="ORF">BM477_01950</name>
</gene>
<feature type="domain" description="CBS" evidence="10">
    <location>
        <begin position="288"/>
        <end position="344"/>
    </location>
</feature>
<dbReference type="SUPFAM" id="SSF54631">
    <property type="entry name" value="CBS-domain pair"/>
    <property type="match status" value="1"/>
</dbReference>
<evidence type="ECO:0000313" key="13">
    <source>
        <dbReference type="Proteomes" id="UP000186465"/>
    </source>
</evidence>
<dbReference type="CDD" id="cd04590">
    <property type="entry name" value="CBS_pair_CorC_HlyC_assoc"/>
    <property type="match status" value="1"/>
</dbReference>
<dbReference type="InterPro" id="IPR000644">
    <property type="entry name" value="CBS_dom"/>
</dbReference>
<keyword evidence="13" id="KW-1185">Reference proteome</keyword>
<evidence type="ECO:0000256" key="2">
    <source>
        <dbReference type="ARBA" id="ARBA00022475"/>
    </source>
</evidence>
<dbReference type="Pfam" id="PF00571">
    <property type="entry name" value="CBS"/>
    <property type="match status" value="2"/>
</dbReference>
<dbReference type="InterPro" id="IPR046342">
    <property type="entry name" value="CBS_dom_sf"/>
</dbReference>
<dbReference type="InterPro" id="IPR051676">
    <property type="entry name" value="UPF0053_domain"/>
</dbReference>
<organism evidence="12 13">
    <name type="scientific">Boudabousia marimammalium</name>
    <dbReference type="NCBI Taxonomy" id="156892"/>
    <lineage>
        <taxon>Bacteria</taxon>
        <taxon>Bacillati</taxon>
        <taxon>Actinomycetota</taxon>
        <taxon>Actinomycetes</taxon>
        <taxon>Actinomycetales</taxon>
        <taxon>Actinomycetaceae</taxon>
        <taxon>Boudabousia</taxon>
    </lineage>
</organism>
<reference evidence="13" key="1">
    <citation type="submission" date="2016-11" db="EMBL/GenBank/DDBJ databases">
        <title>Actinomyces gypaetusis sp. nov. isolated from Gypaetus barbatus in Qinghai Tibet Plateau China.</title>
        <authorList>
            <person name="Meng X."/>
        </authorList>
    </citation>
    <scope>NUCLEOTIDE SEQUENCE [LARGE SCALE GENOMIC DNA]</scope>
    <source>
        <strain evidence="13">DSM 15383</strain>
    </source>
</reference>
<evidence type="ECO:0000256" key="1">
    <source>
        <dbReference type="ARBA" id="ARBA00004651"/>
    </source>
</evidence>